<dbReference type="EMBL" id="JBHSJG010000037">
    <property type="protein sequence ID" value="MFC4988899.1"/>
    <property type="molecule type" value="Genomic_DNA"/>
</dbReference>
<dbReference type="Proteomes" id="UP001595925">
    <property type="component" value="Unassembled WGS sequence"/>
</dbReference>
<gene>
    <name evidence="2" type="ORF">ACFPFO_14215</name>
</gene>
<sequence>MTCQTTIGWSLLSSGIVTLLLYALPGDSLWWGIGLLLAGLVVLYLRRDDVSDAVQAMS</sequence>
<organism evidence="2 3">
    <name type="scientific">Saliphagus infecundisoli</name>
    <dbReference type="NCBI Taxonomy" id="1849069"/>
    <lineage>
        <taxon>Archaea</taxon>
        <taxon>Methanobacteriati</taxon>
        <taxon>Methanobacteriota</taxon>
        <taxon>Stenosarchaea group</taxon>
        <taxon>Halobacteria</taxon>
        <taxon>Halobacteriales</taxon>
        <taxon>Natrialbaceae</taxon>
        <taxon>Saliphagus</taxon>
    </lineage>
</organism>
<evidence type="ECO:0000313" key="2">
    <source>
        <dbReference type="EMBL" id="MFC4988899.1"/>
    </source>
</evidence>
<feature type="transmembrane region" description="Helical" evidence="1">
    <location>
        <begin position="29"/>
        <end position="45"/>
    </location>
</feature>
<reference evidence="2 3" key="1">
    <citation type="journal article" date="2019" name="Int. J. Syst. Evol. Microbiol.">
        <title>The Global Catalogue of Microorganisms (GCM) 10K type strain sequencing project: providing services to taxonomists for standard genome sequencing and annotation.</title>
        <authorList>
            <consortium name="The Broad Institute Genomics Platform"/>
            <consortium name="The Broad Institute Genome Sequencing Center for Infectious Disease"/>
            <person name="Wu L."/>
            <person name="Ma J."/>
        </authorList>
    </citation>
    <scope>NUCLEOTIDE SEQUENCE [LARGE SCALE GENOMIC DNA]</scope>
    <source>
        <strain evidence="2 3">CGMCC 1.15824</strain>
    </source>
</reference>
<keyword evidence="1" id="KW-0812">Transmembrane</keyword>
<comment type="caution">
    <text evidence="2">The sequence shown here is derived from an EMBL/GenBank/DDBJ whole genome shotgun (WGS) entry which is preliminary data.</text>
</comment>
<protein>
    <submittedName>
        <fullName evidence="2">Uncharacterized protein</fullName>
    </submittedName>
</protein>
<name>A0ABD5QIL9_9EURY</name>
<keyword evidence="1" id="KW-0472">Membrane</keyword>
<proteinExistence type="predicted"/>
<keyword evidence="3" id="KW-1185">Reference proteome</keyword>
<evidence type="ECO:0000256" key="1">
    <source>
        <dbReference type="SAM" id="Phobius"/>
    </source>
</evidence>
<dbReference type="RefSeq" id="WP_224830022.1">
    <property type="nucleotide sequence ID" value="NZ_JAIVEF010000035.1"/>
</dbReference>
<evidence type="ECO:0000313" key="3">
    <source>
        <dbReference type="Proteomes" id="UP001595925"/>
    </source>
</evidence>
<accession>A0ABD5QIL9</accession>
<keyword evidence="1" id="KW-1133">Transmembrane helix</keyword>
<feature type="transmembrane region" description="Helical" evidence="1">
    <location>
        <begin position="7"/>
        <end position="23"/>
    </location>
</feature>
<dbReference type="AlphaFoldDB" id="A0ABD5QIL9"/>